<evidence type="ECO:0000259" key="8">
    <source>
        <dbReference type="Pfam" id="PF22930"/>
    </source>
</evidence>
<feature type="domain" description="PDXDC1-like third" evidence="9">
    <location>
        <begin position="549"/>
        <end position="604"/>
    </location>
</feature>
<comment type="cofactor">
    <cofactor evidence="1">
        <name>pyridoxal 5'-phosphate</name>
        <dbReference type="ChEBI" id="CHEBI:597326"/>
    </cofactor>
</comment>
<dbReference type="PANTHER" id="PTHR42735">
    <property type="match status" value="1"/>
</dbReference>
<feature type="domain" description="PDXDC1/PDXD2 second" evidence="8">
    <location>
        <begin position="432"/>
        <end position="543"/>
    </location>
</feature>
<dbReference type="STRING" id="307972.A0A2G8L6F9"/>
<keyword evidence="5" id="KW-0456">Lyase</keyword>
<dbReference type="InterPro" id="IPR015424">
    <property type="entry name" value="PyrdxlP-dep_Trfase"/>
</dbReference>
<dbReference type="InterPro" id="IPR055102">
    <property type="entry name" value="PDXDC1-like_3rd"/>
</dbReference>
<dbReference type="GO" id="GO:0019752">
    <property type="term" value="P:carboxylic acid metabolic process"/>
    <property type="evidence" value="ECO:0007669"/>
    <property type="project" value="InterPro"/>
</dbReference>
<dbReference type="GO" id="GO:0016831">
    <property type="term" value="F:carboxy-lyase activity"/>
    <property type="evidence" value="ECO:0007669"/>
    <property type="project" value="UniProtKB-KW"/>
</dbReference>
<dbReference type="InterPro" id="IPR050477">
    <property type="entry name" value="GrpII_AminoAcid_Decarb"/>
</dbReference>
<evidence type="ECO:0000256" key="6">
    <source>
        <dbReference type="ARBA" id="ARBA00047190"/>
    </source>
</evidence>
<comment type="similarity">
    <text evidence="2">Belongs to the group II decarboxylase family.</text>
</comment>
<evidence type="ECO:0000256" key="1">
    <source>
        <dbReference type="ARBA" id="ARBA00001933"/>
    </source>
</evidence>
<dbReference type="Pfam" id="PF22930">
    <property type="entry name" value="PDXDC1-like_cen"/>
    <property type="match status" value="1"/>
</dbReference>
<evidence type="ECO:0000256" key="5">
    <source>
        <dbReference type="ARBA" id="ARBA00023239"/>
    </source>
</evidence>
<keyword evidence="3" id="KW-0210">Decarboxylase</keyword>
<evidence type="ECO:0000313" key="10">
    <source>
        <dbReference type="EMBL" id="PIK55859.1"/>
    </source>
</evidence>
<comment type="caution">
    <text evidence="10">The sequence shown here is derived from an EMBL/GenBank/DDBJ whole genome shotgun (WGS) entry which is preliminary data.</text>
</comment>
<dbReference type="EMBL" id="MRZV01000198">
    <property type="protein sequence ID" value="PIK55859.1"/>
    <property type="molecule type" value="Genomic_DNA"/>
</dbReference>
<accession>A0A2G8L6F9</accession>
<keyword evidence="11" id="KW-1185">Reference proteome</keyword>
<keyword evidence="4" id="KW-0663">Pyridoxal phosphate</keyword>
<evidence type="ECO:0000256" key="3">
    <source>
        <dbReference type="ARBA" id="ARBA00022793"/>
    </source>
</evidence>
<feature type="non-terminal residue" evidence="10">
    <location>
        <position position="701"/>
    </location>
</feature>
<evidence type="ECO:0000256" key="2">
    <source>
        <dbReference type="ARBA" id="ARBA00009533"/>
    </source>
</evidence>
<name>A0A2G8L6F9_STIJA</name>
<protein>
    <recommendedName>
        <fullName evidence="6">Pyridoxal-dependent decarboxylase domain-containing protein 1</fullName>
    </recommendedName>
</protein>
<dbReference type="PANTHER" id="PTHR42735:SF1">
    <property type="entry name" value="PYRIDOXAL-DEPENDENT DECARBOXYLASE DOMAIN-CONTAINING PROTEIN 1-RELATED"/>
    <property type="match status" value="1"/>
</dbReference>
<dbReference type="OrthoDB" id="2161780at2759"/>
<dbReference type="InterPro" id="IPR055103">
    <property type="entry name" value="PDXDC1-like_2nd"/>
</dbReference>
<sequence length="701" mass="78074">MMATTHTLGENFPVTPVSKEKDIMAATGPKKKSTGADDGFQKMFIEPSLKQLSEGLEDVMKQMDEYSNGQKLEEIIQQLEKIIVQGDEQTSTEFPRPPLMQHLDRTAHLAMLGQSIIAYLSILDSNHVRRLTTRIISDTTLWLSRLFRFDDSSAYYHMDDREGLVRVCRLALNSKYDKFNSDGFNALYAKPPILYISAASRPGLGQFVCAQLGLPLSSLCTVPCNTMFGSQHTMDIASLERLIKDDIASSKTPLLVVANVGTPMAGHTDNLGRLRSICDENELWLHVNGHNLATLSLSTVPSSVLAAKRVNSMTLHPGTWLGLPGSPAVTLYKTADPALSLAAGLMSSQPQERLCALPIWLGVQSLGYNGIVNRLTHAASLSQHLSQRLNSLGAINLTDKKEAPKKELKLEGSLKDMFIQTIQVFAQTDTVSPVVVFKFDDAREGLGKEFAAYSEGNTEVDGEEEDSNRLPKDLLNSFNKWLGAELNRRVAKVSLELVEGEQEGVCLKFSPMQSAPYHGTTSEDIDHLIEELKEVLNDLDYTIKQRSTFKSLVEDRENLIYIEDASHAGLGAVQFIPDYLKKEDSEAGRKELISVNSDIIQRLEIVQILRFDLITSSTIWLCEKSHPNNKLLVDEAFLESMSEIIRKGIEEAVKELEKENENKLMEEGVLRQIPLMSAFVNWWSPPPRMQSSRVVHSTSPQ</sequence>
<dbReference type="Pfam" id="PF00282">
    <property type="entry name" value="Pyridoxal_deC"/>
    <property type="match status" value="1"/>
</dbReference>
<dbReference type="Gene3D" id="3.40.640.10">
    <property type="entry name" value="Type I PLP-dependent aspartate aminotransferase-like (Major domain)"/>
    <property type="match status" value="1"/>
</dbReference>
<dbReference type="FunFam" id="3.40.640.10:FF:000036">
    <property type="entry name" value="pyridoxal-dependent decarboxylase domain-containing protein 1 isoform X2"/>
    <property type="match status" value="1"/>
</dbReference>
<evidence type="ECO:0000259" key="9">
    <source>
        <dbReference type="Pfam" id="PF22937"/>
    </source>
</evidence>
<reference evidence="10 11" key="1">
    <citation type="journal article" date="2017" name="PLoS Biol.">
        <title>The sea cucumber genome provides insights into morphological evolution and visceral regeneration.</title>
        <authorList>
            <person name="Zhang X."/>
            <person name="Sun L."/>
            <person name="Yuan J."/>
            <person name="Sun Y."/>
            <person name="Gao Y."/>
            <person name="Zhang L."/>
            <person name="Li S."/>
            <person name="Dai H."/>
            <person name="Hamel J.F."/>
            <person name="Liu C."/>
            <person name="Yu Y."/>
            <person name="Liu S."/>
            <person name="Lin W."/>
            <person name="Guo K."/>
            <person name="Jin S."/>
            <person name="Xu P."/>
            <person name="Storey K.B."/>
            <person name="Huan P."/>
            <person name="Zhang T."/>
            <person name="Zhou Y."/>
            <person name="Zhang J."/>
            <person name="Lin C."/>
            <person name="Li X."/>
            <person name="Xing L."/>
            <person name="Huo D."/>
            <person name="Sun M."/>
            <person name="Wang L."/>
            <person name="Mercier A."/>
            <person name="Li F."/>
            <person name="Yang H."/>
            <person name="Xiang J."/>
        </authorList>
    </citation>
    <scope>NUCLEOTIDE SEQUENCE [LARGE SCALE GENOMIC DNA]</scope>
    <source>
        <strain evidence="10">Shaxun</strain>
        <tissue evidence="10">Muscle</tissue>
    </source>
</reference>
<proteinExistence type="inferred from homology"/>
<evidence type="ECO:0000256" key="4">
    <source>
        <dbReference type="ARBA" id="ARBA00022898"/>
    </source>
</evidence>
<evidence type="ECO:0000256" key="7">
    <source>
        <dbReference type="SAM" id="MobiDB-lite"/>
    </source>
</evidence>
<dbReference type="SUPFAM" id="SSF53383">
    <property type="entry name" value="PLP-dependent transferases"/>
    <property type="match status" value="1"/>
</dbReference>
<evidence type="ECO:0000313" key="11">
    <source>
        <dbReference type="Proteomes" id="UP000230750"/>
    </source>
</evidence>
<dbReference type="GO" id="GO:0030170">
    <property type="term" value="F:pyridoxal phosphate binding"/>
    <property type="evidence" value="ECO:0007669"/>
    <property type="project" value="InterPro"/>
</dbReference>
<dbReference type="InterPro" id="IPR002129">
    <property type="entry name" value="PyrdxlP-dep_de-COase"/>
</dbReference>
<dbReference type="Pfam" id="PF22937">
    <property type="entry name" value="PDXDC1-like_cen2"/>
    <property type="match status" value="1"/>
</dbReference>
<feature type="region of interest" description="Disordered" evidence="7">
    <location>
        <begin position="1"/>
        <end position="21"/>
    </location>
</feature>
<organism evidence="10 11">
    <name type="scientific">Stichopus japonicus</name>
    <name type="common">Sea cucumber</name>
    <dbReference type="NCBI Taxonomy" id="307972"/>
    <lineage>
        <taxon>Eukaryota</taxon>
        <taxon>Metazoa</taxon>
        <taxon>Echinodermata</taxon>
        <taxon>Eleutherozoa</taxon>
        <taxon>Echinozoa</taxon>
        <taxon>Holothuroidea</taxon>
        <taxon>Aspidochirotacea</taxon>
        <taxon>Aspidochirotida</taxon>
        <taxon>Stichopodidae</taxon>
        <taxon>Apostichopus</taxon>
    </lineage>
</organism>
<gene>
    <name evidence="10" type="ORF">BSL78_07251</name>
</gene>
<dbReference type="Proteomes" id="UP000230750">
    <property type="component" value="Unassembled WGS sequence"/>
</dbReference>
<dbReference type="InterPro" id="IPR015421">
    <property type="entry name" value="PyrdxlP-dep_Trfase_major"/>
</dbReference>
<dbReference type="AlphaFoldDB" id="A0A2G8L6F9"/>